<dbReference type="STRING" id="115783.SAMN02745119_03040"/>
<evidence type="ECO:0000256" key="3">
    <source>
        <dbReference type="ARBA" id="ARBA00009759"/>
    </source>
</evidence>
<dbReference type="PROSITE" id="PS00630">
    <property type="entry name" value="IMP_2"/>
    <property type="match status" value="1"/>
</dbReference>
<comment type="similarity">
    <text evidence="3 8">Belongs to the inositol monophosphatase superfamily.</text>
</comment>
<evidence type="ECO:0000256" key="4">
    <source>
        <dbReference type="ARBA" id="ARBA00022723"/>
    </source>
</evidence>
<dbReference type="FunFam" id="3.40.190.80:FF:000002">
    <property type="entry name" value="Inositol-1-monophosphatase"/>
    <property type="match status" value="1"/>
</dbReference>
<dbReference type="Proteomes" id="UP000190102">
    <property type="component" value="Unassembled WGS sequence"/>
</dbReference>
<dbReference type="GO" id="GO:0006020">
    <property type="term" value="P:inositol metabolic process"/>
    <property type="evidence" value="ECO:0007669"/>
    <property type="project" value="TreeGrafter"/>
</dbReference>
<dbReference type="PANTHER" id="PTHR20854:SF4">
    <property type="entry name" value="INOSITOL-1-MONOPHOSPHATASE-RELATED"/>
    <property type="match status" value="1"/>
</dbReference>
<dbReference type="CDD" id="cd01639">
    <property type="entry name" value="IMPase"/>
    <property type="match status" value="1"/>
</dbReference>
<evidence type="ECO:0000256" key="7">
    <source>
        <dbReference type="PIRSR" id="PIRSR600760-2"/>
    </source>
</evidence>
<dbReference type="GO" id="GO:0007165">
    <property type="term" value="P:signal transduction"/>
    <property type="evidence" value="ECO:0007669"/>
    <property type="project" value="TreeGrafter"/>
</dbReference>
<dbReference type="EC" id="3.1.3.25" evidence="8"/>
<dbReference type="OrthoDB" id="9785695at2"/>
<dbReference type="InterPro" id="IPR000760">
    <property type="entry name" value="Inositol_monophosphatase-like"/>
</dbReference>
<sequence length="262" mass="28133">MPASRFLDCAIEAALAAGQLQRSRFDAAFSIDLKGAKNLVTELDLASEALIVDMIHARFPEHGILAEEGDYPAGDGQHVWIIDPLDGTTNYAHGFPWFCVSIALSVGGELVVGVIYNPMTDELFSATVGGGAFRNGRRLSVSTRQPLAGSLLGTGFPYDCATDPENNFDHFIRFQKAARGIRRAGAAALDLAYLAAGRLDGFWEVKLKPWDVAAGTLLVREAGGLVTAFDGNAYDVTNHRILASNGLIHDEMIALLAEKETP</sequence>
<evidence type="ECO:0000256" key="6">
    <source>
        <dbReference type="ARBA" id="ARBA00022842"/>
    </source>
</evidence>
<dbReference type="SUPFAM" id="SSF56655">
    <property type="entry name" value="Carbohydrate phosphatase"/>
    <property type="match status" value="1"/>
</dbReference>
<dbReference type="EMBL" id="FUWR01000024">
    <property type="protein sequence ID" value="SKA18801.1"/>
    <property type="molecule type" value="Genomic_DNA"/>
</dbReference>
<dbReference type="InterPro" id="IPR022337">
    <property type="entry name" value="Inositol_monophosphatase_SuhB"/>
</dbReference>
<dbReference type="InterPro" id="IPR020550">
    <property type="entry name" value="Inositol_monophosphatase_CS"/>
</dbReference>
<accession>A0A1T4RT82</accession>
<keyword evidence="5 8" id="KW-0378">Hydrolase</keyword>
<dbReference type="FunFam" id="3.30.540.10:FF:000003">
    <property type="entry name" value="Inositol-1-monophosphatase"/>
    <property type="match status" value="1"/>
</dbReference>
<dbReference type="PANTHER" id="PTHR20854">
    <property type="entry name" value="INOSITOL MONOPHOSPHATASE"/>
    <property type="match status" value="1"/>
</dbReference>
<protein>
    <recommendedName>
        <fullName evidence="8">Inositol-1-monophosphatase</fullName>
        <ecNumber evidence="8">3.1.3.25</ecNumber>
    </recommendedName>
</protein>
<evidence type="ECO:0000256" key="1">
    <source>
        <dbReference type="ARBA" id="ARBA00001033"/>
    </source>
</evidence>
<dbReference type="InterPro" id="IPR020583">
    <property type="entry name" value="Inositol_monoP_metal-BS"/>
</dbReference>
<keyword evidence="6 7" id="KW-0460">Magnesium</keyword>
<dbReference type="PRINTS" id="PR01959">
    <property type="entry name" value="SBIMPHPHTASE"/>
</dbReference>
<evidence type="ECO:0000256" key="8">
    <source>
        <dbReference type="RuleBase" id="RU364068"/>
    </source>
</evidence>
<proteinExistence type="inferred from homology"/>
<dbReference type="GO" id="GO:0046854">
    <property type="term" value="P:phosphatidylinositol phosphate biosynthetic process"/>
    <property type="evidence" value="ECO:0007669"/>
    <property type="project" value="InterPro"/>
</dbReference>
<dbReference type="GO" id="GO:0046872">
    <property type="term" value="F:metal ion binding"/>
    <property type="evidence" value="ECO:0007669"/>
    <property type="project" value="UniProtKB-KW"/>
</dbReference>
<comment type="catalytic activity">
    <reaction evidence="1 8">
        <text>a myo-inositol phosphate + H2O = myo-inositol + phosphate</text>
        <dbReference type="Rhea" id="RHEA:24056"/>
        <dbReference type="ChEBI" id="CHEBI:15377"/>
        <dbReference type="ChEBI" id="CHEBI:17268"/>
        <dbReference type="ChEBI" id="CHEBI:43474"/>
        <dbReference type="ChEBI" id="CHEBI:84139"/>
        <dbReference type="EC" id="3.1.3.25"/>
    </reaction>
</comment>
<dbReference type="Gene3D" id="3.40.190.80">
    <property type="match status" value="1"/>
</dbReference>
<evidence type="ECO:0000256" key="5">
    <source>
        <dbReference type="ARBA" id="ARBA00022801"/>
    </source>
</evidence>
<feature type="binding site" evidence="7">
    <location>
        <position position="211"/>
    </location>
    <ligand>
        <name>Mg(2+)</name>
        <dbReference type="ChEBI" id="CHEBI:18420"/>
        <label>1</label>
        <note>catalytic</note>
    </ligand>
</feature>
<evidence type="ECO:0000256" key="2">
    <source>
        <dbReference type="ARBA" id="ARBA00001946"/>
    </source>
</evidence>
<evidence type="ECO:0000313" key="9">
    <source>
        <dbReference type="EMBL" id="SKA18801.1"/>
    </source>
</evidence>
<dbReference type="InterPro" id="IPR033942">
    <property type="entry name" value="IMPase"/>
</dbReference>
<gene>
    <name evidence="9" type="ORF">SAMN02745119_03040</name>
</gene>
<organism evidence="9 10">
    <name type="scientific">Trichlorobacter thiogenes</name>
    <dbReference type="NCBI Taxonomy" id="115783"/>
    <lineage>
        <taxon>Bacteria</taxon>
        <taxon>Pseudomonadati</taxon>
        <taxon>Thermodesulfobacteriota</taxon>
        <taxon>Desulfuromonadia</taxon>
        <taxon>Geobacterales</taxon>
        <taxon>Geobacteraceae</taxon>
        <taxon>Trichlorobacter</taxon>
    </lineage>
</organism>
<dbReference type="GO" id="GO:0008934">
    <property type="term" value="F:inositol monophosphate 1-phosphatase activity"/>
    <property type="evidence" value="ECO:0007669"/>
    <property type="project" value="InterPro"/>
</dbReference>
<feature type="binding site" evidence="7">
    <location>
        <position position="67"/>
    </location>
    <ligand>
        <name>Mg(2+)</name>
        <dbReference type="ChEBI" id="CHEBI:18420"/>
        <label>1</label>
        <note>catalytic</note>
    </ligand>
</feature>
<keyword evidence="10" id="KW-1185">Reference proteome</keyword>
<evidence type="ECO:0000313" key="10">
    <source>
        <dbReference type="Proteomes" id="UP000190102"/>
    </source>
</evidence>
<dbReference type="PROSITE" id="PS00629">
    <property type="entry name" value="IMP_1"/>
    <property type="match status" value="1"/>
</dbReference>
<keyword evidence="4 7" id="KW-0479">Metal-binding</keyword>
<dbReference type="Gene3D" id="3.30.540.10">
    <property type="entry name" value="Fructose-1,6-Bisphosphatase, subunit A, domain 1"/>
    <property type="match status" value="1"/>
</dbReference>
<dbReference type="RefSeq" id="WP_078791264.1">
    <property type="nucleotide sequence ID" value="NZ_FUWR01000024.1"/>
</dbReference>
<comment type="cofactor">
    <cofactor evidence="2 7 8">
        <name>Mg(2+)</name>
        <dbReference type="ChEBI" id="CHEBI:18420"/>
    </cofactor>
</comment>
<feature type="binding site" evidence="7">
    <location>
        <position position="86"/>
    </location>
    <ligand>
        <name>Mg(2+)</name>
        <dbReference type="ChEBI" id="CHEBI:18420"/>
        <label>1</label>
        <note>catalytic</note>
    </ligand>
</feature>
<feature type="binding site" evidence="7">
    <location>
        <position position="83"/>
    </location>
    <ligand>
        <name>Mg(2+)</name>
        <dbReference type="ChEBI" id="CHEBI:18420"/>
        <label>1</label>
        <note>catalytic</note>
    </ligand>
</feature>
<dbReference type="Pfam" id="PF00459">
    <property type="entry name" value="Inositol_P"/>
    <property type="match status" value="1"/>
</dbReference>
<name>A0A1T4RT82_9BACT</name>
<dbReference type="PRINTS" id="PR00377">
    <property type="entry name" value="IMPHPHTASES"/>
</dbReference>
<feature type="binding site" evidence="7">
    <location>
        <position position="85"/>
    </location>
    <ligand>
        <name>Mg(2+)</name>
        <dbReference type="ChEBI" id="CHEBI:18420"/>
        <label>1</label>
        <note>catalytic</note>
    </ligand>
</feature>
<reference evidence="10" key="1">
    <citation type="submission" date="2017-02" db="EMBL/GenBank/DDBJ databases">
        <authorList>
            <person name="Varghese N."/>
            <person name="Submissions S."/>
        </authorList>
    </citation>
    <scope>NUCLEOTIDE SEQUENCE [LARGE SCALE GENOMIC DNA]</scope>
    <source>
        <strain evidence="10">ATCC BAA-34</strain>
    </source>
</reference>
<dbReference type="AlphaFoldDB" id="A0A1T4RT82"/>